<organism evidence="1 2">
    <name type="scientific">Vespula maculifrons</name>
    <name type="common">Eastern yellow jacket</name>
    <name type="synonym">Wasp</name>
    <dbReference type="NCBI Taxonomy" id="7453"/>
    <lineage>
        <taxon>Eukaryota</taxon>
        <taxon>Metazoa</taxon>
        <taxon>Ecdysozoa</taxon>
        <taxon>Arthropoda</taxon>
        <taxon>Hexapoda</taxon>
        <taxon>Insecta</taxon>
        <taxon>Pterygota</taxon>
        <taxon>Neoptera</taxon>
        <taxon>Endopterygota</taxon>
        <taxon>Hymenoptera</taxon>
        <taxon>Apocrita</taxon>
        <taxon>Aculeata</taxon>
        <taxon>Vespoidea</taxon>
        <taxon>Vespidae</taxon>
        <taxon>Vespinae</taxon>
        <taxon>Vespula</taxon>
    </lineage>
</organism>
<dbReference type="EMBL" id="JAYRBN010000063">
    <property type="protein sequence ID" value="KAL2738071.1"/>
    <property type="molecule type" value="Genomic_DNA"/>
</dbReference>
<proteinExistence type="predicted"/>
<dbReference type="AlphaFoldDB" id="A0ABD2BZ57"/>
<protein>
    <submittedName>
        <fullName evidence="1">Uncharacterized protein</fullName>
    </submittedName>
</protein>
<keyword evidence="2" id="KW-1185">Reference proteome</keyword>
<gene>
    <name evidence="1" type="ORF">V1477_011430</name>
</gene>
<dbReference type="Proteomes" id="UP001607303">
    <property type="component" value="Unassembled WGS sequence"/>
</dbReference>
<sequence length="84" mass="9550">MLRLFIVEFIKVSQKYLKTLSFTLGILDNEDAYESEDLEEMLEELAIEKEEELINTVGKRASNRIKSSDVTPGPDIVVDETIVS</sequence>
<reference evidence="1 2" key="1">
    <citation type="journal article" date="2024" name="Ann. Entomol. Soc. Am.">
        <title>Genomic analyses of the southern and eastern yellowjacket wasps (Hymenoptera: Vespidae) reveal evolutionary signatures of social life.</title>
        <authorList>
            <person name="Catto M.A."/>
            <person name="Caine P.B."/>
            <person name="Orr S.E."/>
            <person name="Hunt B.G."/>
            <person name="Goodisman M.A.D."/>
        </authorList>
    </citation>
    <scope>NUCLEOTIDE SEQUENCE [LARGE SCALE GENOMIC DNA]</scope>
    <source>
        <strain evidence="1">232</strain>
        <tissue evidence="1">Head and thorax</tissue>
    </source>
</reference>
<comment type="caution">
    <text evidence="1">The sequence shown here is derived from an EMBL/GenBank/DDBJ whole genome shotgun (WGS) entry which is preliminary data.</text>
</comment>
<evidence type="ECO:0000313" key="1">
    <source>
        <dbReference type="EMBL" id="KAL2738071.1"/>
    </source>
</evidence>
<name>A0ABD2BZ57_VESMC</name>
<evidence type="ECO:0000313" key="2">
    <source>
        <dbReference type="Proteomes" id="UP001607303"/>
    </source>
</evidence>
<accession>A0ABD2BZ57</accession>